<dbReference type="SUPFAM" id="SSF53098">
    <property type="entry name" value="Ribonuclease H-like"/>
    <property type="match status" value="1"/>
</dbReference>
<name>A0A1Y1Z865_9FUNG</name>
<evidence type="ECO:0000256" key="4">
    <source>
        <dbReference type="PROSITE-ProRule" id="PRU00176"/>
    </source>
</evidence>
<dbReference type="OrthoDB" id="448399at2759"/>
<dbReference type="SMART" id="SM00360">
    <property type="entry name" value="RRM"/>
    <property type="match status" value="1"/>
</dbReference>
<keyword evidence="3" id="KW-0269">Exonuclease</keyword>
<dbReference type="InParanoid" id="A0A1Y1Z865"/>
<feature type="domain" description="RRM" evidence="5">
    <location>
        <begin position="228"/>
        <end position="305"/>
    </location>
</feature>
<dbReference type="Gene3D" id="3.30.70.330">
    <property type="match status" value="1"/>
</dbReference>
<dbReference type="FunCoup" id="A0A1Y1Z865">
    <property type="interactions" value="92"/>
</dbReference>
<dbReference type="Pfam" id="PF00929">
    <property type="entry name" value="RNase_T"/>
    <property type="match status" value="1"/>
</dbReference>
<reference evidence="6 7" key="1">
    <citation type="submission" date="2016-07" db="EMBL/GenBank/DDBJ databases">
        <title>Pervasive Adenine N6-methylation of Active Genes in Fungi.</title>
        <authorList>
            <consortium name="DOE Joint Genome Institute"/>
            <person name="Mondo S.J."/>
            <person name="Dannebaum R.O."/>
            <person name="Kuo R.C."/>
            <person name="Labutti K."/>
            <person name="Haridas S."/>
            <person name="Kuo A."/>
            <person name="Salamov A."/>
            <person name="Ahrendt S.R."/>
            <person name="Lipzen A."/>
            <person name="Sullivan W."/>
            <person name="Andreopoulos W.B."/>
            <person name="Clum A."/>
            <person name="Lindquist E."/>
            <person name="Daum C."/>
            <person name="Ramamoorthy G.K."/>
            <person name="Gryganskyi A."/>
            <person name="Culley D."/>
            <person name="Magnuson J.K."/>
            <person name="James T.Y."/>
            <person name="O'Malley M.A."/>
            <person name="Stajich J.E."/>
            <person name="Spatafora J.W."/>
            <person name="Visel A."/>
            <person name="Grigoriev I.V."/>
        </authorList>
    </citation>
    <scope>NUCLEOTIDE SEQUENCE [LARGE SCALE GENOMIC DNA]</scope>
    <source>
        <strain evidence="6 7">CBS 931.73</strain>
    </source>
</reference>
<dbReference type="GO" id="GO:0000175">
    <property type="term" value="F:3'-5'-RNA exonuclease activity"/>
    <property type="evidence" value="ECO:0007669"/>
    <property type="project" value="InterPro"/>
</dbReference>
<dbReference type="InterPro" id="IPR000504">
    <property type="entry name" value="RRM_dom"/>
</dbReference>
<protein>
    <recommendedName>
        <fullName evidence="5">RRM domain-containing protein</fullName>
    </recommendedName>
</protein>
<dbReference type="Gene3D" id="3.30.420.10">
    <property type="entry name" value="Ribonuclease H-like superfamily/Ribonuclease H"/>
    <property type="match status" value="1"/>
</dbReference>
<dbReference type="Pfam" id="PF00076">
    <property type="entry name" value="RRM_1"/>
    <property type="match status" value="1"/>
</dbReference>
<dbReference type="InterPro" id="IPR035979">
    <property type="entry name" value="RBD_domain_sf"/>
</dbReference>
<dbReference type="SMART" id="SM00479">
    <property type="entry name" value="EXOIII"/>
    <property type="match status" value="1"/>
</dbReference>
<keyword evidence="2" id="KW-0378">Hydrolase</keyword>
<evidence type="ECO:0000313" key="7">
    <source>
        <dbReference type="Proteomes" id="UP000193498"/>
    </source>
</evidence>
<dbReference type="PROSITE" id="PS50102">
    <property type="entry name" value="RRM"/>
    <property type="match status" value="1"/>
</dbReference>
<dbReference type="PANTHER" id="PTHR23044:SF61">
    <property type="entry name" value="3'-5' EXORIBONUCLEASE 1-RELATED"/>
    <property type="match status" value="1"/>
</dbReference>
<dbReference type="InterPro" id="IPR036397">
    <property type="entry name" value="RNaseH_sf"/>
</dbReference>
<dbReference type="PANTHER" id="PTHR23044">
    <property type="entry name" value="3'-5' EXONUCLEASE ERI1-RELATED"/>
    <property type="match status" value="1"/>
</dbReference>
<evidence type="ECO:0000256" key="3">
    <source>
        <dbReference type="ARBA" id="ARBA00022839"/>
    </source>
</evidence>
<dbReference type="InterPro" id="IPR051274">
    <property type="entry name" value="3-5_Exoribonuclease"/>
</dbReference>
<evidence type="ECO:0000259" key="5">
    <source>
        <dbReference type="PROSITE" id="PS50102"/>
    </source>
</evidence>
<keyword evidence="7" id="KW-1185">Reference proteome</keyword>
<dbReference type="InterPro" id="IPR013520">
    <property type="entry name" value="Ribonucl_H"/>
</dbReference>
<sequence length="399" mass="45771">MSSKIPYDYLIIIDLEATCDENDNPLKVQFKKEESEIIEFSWVVFDTKKLNVVKKQQSYCKPQNTPITPFCINLTKITPRMVEKAGSLQDAVTVLDNFVQKSIIANGKTFCFVTHGPWDLKIQFPREAKDKGLSVPTYLQDCTLFDLKVEFFNWLAHHPEHRPPNSMLSTMCKTLRTQLVLPQHSGINDCLTIGNIIRAMVDYRHQDVFRNATNLAKIRKEFLEEKSCIVHLSEIPHKATQSELQLLFSANGLKPKDLYLVNDTNNRSVGLGFAVFDTHPDAMRCVGMSNTVLNGRIIKIYPSNQEIFDMTEPYRNSFPAVLGMRRPRPSTFQTTISSTTKQPRYMPIPPRRFHTFSFPIMNSPNIMITSMQATSMKLMTKYTSQIKPTLILHVIRQLC</sequence>
<dbReference type="Proteomes" id="UP000193498">
    <property type="component" value="Unassembled WGS sequence"/>
</dbReference>
<dbReference type="STRING" id="1314790.A0A1Y1Z865"/>
<proteinExistence type="predicted"/>
<keyword evidence="4" id="KW-0694">RNA-binding</keyword>
<gene>
    <name evidence="6" type="ORF">K493DRAFT_274284</name>
</gene>
<dbReference type="InterPro" id="IPR012337">
    <property type="entry name" value="RNaseH-like_sf"/>
</dbReference>
<dbReference type="GO" id="GO:0003723">
    <property type="term" value="F:RNA binding"/>
    <property type="evidence" value="ECO:0007669"/>
    <property type="project" value="UniProtKB-UniRule"/>
</dbReference>
<evidence type="ECO:0000256" key="2">
    <source>
        <dbReference type="ARBA" id="ARBA00022801"/>
    </source>
</evidence>
<accession>A0A1Y1Z865</accession>
<dbReference type="CDD" id="cd06133">
    <property type="entry name" value="ERI-1_3'hExo_like"/>
    <property type="match status" value="1"/>
</dbReference>
<feature type="non-terminal residue" evidence="6">
    <location>
        <position position="399"/>
    </location>
</feature>
<dbReference type="SUPFAM" id="SSF54928">
    <property type="entry name" value="RNA-binding domain, RBD"/>
    <property type="match status" value="1"/>
</dbReference>
<dbReference type="InterPro" id="IPR012677">
    <property type="entry name" value="Nucleotide-bd_a/b_plait_sf"/>
</dbReference>
<evidence type="ECO:0000313" key="6">
    <source>
        <dbReference type="EMBL" id="ORY06458.1"/>
    </source>
</evidence>
<keyword evidence="1" id="KW-0540">Nuclease</keyword>
<organism evidence="6 7">
    <name type="scientific">Basidiobolus meristosporus CBS 931.73</name>
    <dbReference type="NCBI Taxonomy" id="1314790"/>
    <lineage>
        <taxon>Eukaryota</taxon>
        <taxon>Fungi</taxon>
        <taxon>Fungi incertae sedis</taxon>
        <taxon>Zoopagomycota</taxon>
        <taxon>Entomophthoromycotina</taxon>
        <taxon>Basidiobolomycetes</taxon>
        <taxon>Basidiobolales</taxon>
        <taxon>Basidiobolaceae</taxon>
        <taxon>Basidiobolus</taxon>
    </lineage>
</organism>
<evidence type="ECO:0000256" key="1">
    <source>
        <dbReference type="ARBA" id="ARBA00022722"/>
    </source>
</evidence>
<dbReference type="AlphaFoldDB" id="A0A1Y1Z865"/>
<comment type="caution">
    <text evidence="6">The sequence shown here is derived from an EMBL/GenBank/DDBJ whole genome shotgun (WGS) entry which is preliminary data.</text>
</comment>
<dbReference type="EMBL" id="MCFE01000016">
    <property type="protein sequence ID" value="ORY06458.1"/>
    <property type="molecule type" value="Genomic_DNA"/>
</dbReference>
<dbReference type="InterPro" id="IPR047201">
    <property type="entry name" value="ERI-1_3'hExo-like"/>
</dbReference>